<accession>A0A0B6YKK8</accession>
<name>A0A0B6YKK8_9EUPU</name>
<feature type="non-terminal residue" evidence="1">
    <location>
        <position position="60"/>
    </location>
</feature>
<evidence type="ECO:0000313" key="1">
    <source>
        <dbReference type="EMBL" id="CEK56331.1"/>
    </source>
</evidence>
<dbReference type="AlphaFoldDB" id="A0A0B6YKK8"/>
<gene>
    <name evidence="1" type="primary">ORF27380</name>
</gene>
<protein>
    <submittedName>
        <fullName evidence="1">Uncharacterized protein</fullName>
    </submittedName>
</protein>
<organism evidence="1">
    <name type="scientific">Arion vulgaris</name>
    <dbReference type="NCBI Taxonomy" id="1028688"/>
    <lineage>
        <taxon>Eukaryota</taxon>
        <taxon>Metazoa</taxon>
        <taxon>Spiralia</taxon>
        <taxon>Lophotrochozoa</taxon>
        <taxon>Mollusca</taxon>
        <taxon>Gastropoda</taxon>
        <taxon>Heterobranchia</taxon>
        <taxon>Euthyneura</taxon>
        <taxon>Panpulmonata</taxon>
        <taxon>Eupulmonata</taxon>
        <taxon>Stylommatophora</taxon>
        <taxon>Helicina</taxon>
        <taxon>Arionoidea</taxon>
        <taxon>Arionidae</taxon>
        <taxon>Arion</taxon>
    </lineage>
</organism>
<sequence length="60" mass="6934">MDRSKTAASFSSYVNFVVGRSIRMLIVTKFEICAMLSERRVSFLQRQWRHMDGESGAMKS</sequence>
<reference evidence="1" key="1">
    <citation type="submission" date="2014-12" db="EMBL/GenBank/DDBJ databases">
        <title>Insight into the proteome of Arion vulgaris.</title>
        <authorList>
            <person name="Aradska J."/>
            <person name="Bulat T."/>
            <person name="Smidak R."/>
            <person name="Sarate P."/>
            <person name="Gangsoo J."/>
            <person name="Sialana F."/>
            <person name="Bilban M."/>
            <person name="Lubec G."/>
        </authorList>
    </citation>
    <scope>NUCLEOTIDE SEQUENCE</scope>
    <source>
        <tissue evidence="1">Skin</tissue>
    </source>
</reference>
<proteinExistence type="predicted"/>
<dbReference type="EMBL" id="HACG01009466">
    <property type="protein sequence ID" value="CEK56331.1"/>
    <property type="molecule type" value="Transcribed_RNA"/>
</dbReference>